<proteinExistence type="predicted"/>
<dbReference type="EMBL" id="LAZR01056871">
    <property type="protein sequence ID" value="KKK73247.1"/>
    <property type="molecule type" value="Genomic_DNA"/>
</dbReference>
<feature type="non-terminal residue" evidence="2">
    <location>
        <position position="1"/>
    </location>
</feature>
<dbReference type="SUPFAM" id="SSF75304">
    <property type="entry name" value="Amidase signature (AS) enzymes"/>
    <property type="match status" value="1"/>
</dbReference>
<sequence>VPRLPHKISEKISVEEMYGYDALTSPSNLAGNCAISIPVGEIQAIPVGMQIICDKFQEKKLLQISRSFEKI</sequence>
<evidence type="ECO:0000259" key="1">
    <source>
        <dbReference type="Pfam" id="PF01425"/>
    </source>
</evidence>
<dbReference type="Pfam" id="PF01425">
    <property type="entry name" value="Amidase"/>
    <property type="match status" value="1"/>
</dbReference>
<protein>
    <recommendedName>
        <fullName evidence="1">Amidase domain-containing protein</fullName>
    </recommendedName>
</protein>
<gene>
    <name evidence="2" type="ORF">LCGC14_2895730</name>
</gene>
<accession>A0A0F8XVV7</accession>
<evidence type="ECO:0000313" key="2">
    <source>
        <dbReference type="EMBL" id="KKK73247.1"/>
    </source>
</evidence>
<reference evidence="2" key="1">
    <citation type="journal article" date="2015" name="Nature">
        <title>Complex archaea that bridge the gap between prokaryotes and eukaryotes.</title>
        <authorList>
            <person name="Spang A."/>
            <person name="Saw J.H."/>
            <person name="Jorgensen S.L."/>
            <person name="Zaremba-Niedzwiedzka K."/>
            <person name="Martijn J."/>
            <person name="Lind A.E."/>
            <person name="van Eijk R."/>
            <person name="Schleper C."/>
            <person name="Guy L."/>
            <person name="Ettema T.J."/>
        </authorList>
    </citation>
    <scope>NUCLEOTIDE SEQUENCE</scope>
</reference>
<feature type="domain" description="Amidase" evidence="1">
    <location>
        <begin position="3"/>
        <end position="62"/>
    </location>
</feature>
<name>A0A0F8XVV7_9ZZZZ</name>
<dbReference type="InterPro" id="IPR023631">
    <property type="entry name" value="Amidase_dom"/>
</dbReference>
<dbReference type="InterPro" id="IPR036928">
    <property type="entry name" value="AS_sf"/>
</dbReference>
<dbReference type="Gene3D" id="3.90.1300.10">
    <property type="entry name" value="Amidase signature (AS) domain"/>
    <property type="match status" value="1"/>
</dbReference>
<organism evidence="2">
    <name type="scientific">marine sediment metagenome</name>
    <dbReference type="NCBI Taxonomy" id="412755"/>
    <lineage>
        <taxon>unclassified sequences</taxon>
        <taxon>metagenomes</taxon>
        <taxon>ecological metagenomes</taxon>
    </lineage>
</organism>
<comment type="caution">
    <text evidence="2">The sequence shown here is derived from an EMBL/GenBank/DDBJ whole genome shotgun (WGS) entry which is preliminary data.</text>
</comment>
<dbReference type="AlphaFoldDB" id="A0A0F8XVV7"/>